<dbReference type="GO" id="GO:0008460">
    <property type="term" value="F:dTDP-glucose 4,6-dehydratase activity"/>
    <property type="evidence" value="ECO:0007669"/>
    <property type="project" value="UniProtKB-EC"/>
</dbReference>
<comment type="cofactor">
    <cofactor evidence="1">
        <name>NAD(+)</name>
        <dbReference type="ChEBI" id="CHEBI:57540"/>
    </cofactor>
</comment>
<reference evidence="6 7" key="1">
    <citation type="submission" date="2018-11" db="EMBL/GenBank/DDBJ databases">
        <title>Species Designations Belie Phenotypic and Genotypic Heterogeneity in Oral Streptococci.</title>
        <authorList>
            <person name="Velsko I."/>
        </authorList>
    </citation>
    <scope>NUCLEOTIDE SEQUENCE [LARGE SCALE GENOMIC DNA]</scope>
    <source>
        <strain evidence="6 7">KLC02</strain>
    </source>
</reference>
<evidence type="ECO:0000256" key="1">
    <source>
        <dbReference type="ARBA" id="ARBA00001911"/>
    </source>
</evidence>
<dbReference type="PANTHER" id="PTHR43078:SF6">
    <property type="entry name" value="UDP-GLUCURONIC ACID DECARBOXYLASE 1"/>
    <property type="match status" value="1"/>
</dbReference>
<dbReference type="Proteomes" id="UP000267137">
    <property type="component" value="Unassembled WGS sequence"/>
</dbReference>
<dbReference type="GO" id="GO:0048040">
    <property type="term" value="F:UDP-glucuronate decarboxylase activity"/>
    <property type="evidence" value="ECO:0007669"/>
    <property type="project" value="TreeGrafter"/>
</dbReference>
<comment type="caution">
    <text evidence="6">The sequence shown here is derived from an EMBL/GenBank/DDBJ whole genome shotgun (WGS) entry which is preliminary data.</text>
</comment>
<keyword evidence="3" id="KW-0520">NAD</keyword>
<dbReference type="Pfam" id="PF01370">
    <property type="entry name" value="Epimerase"/>
    <property type="match status" value="1"/>
</dbReference>
<dbReference type="InterPro" id="IPR044516">
    <property type="entry name" value="UXS-like"/>
</dbReference>
<dbReference type="GO" id="GO:0070403">
    <property type="term" value="F:NAD+ binding"/>
    <property type="evidence" value="ECO:0007669"/>
    <property type="project" value="InterPro"/>
</dbReference>
<evidence type="ECO:0000259" key="5">
    <source>
        <dbReference type="Pfam" id="PF01370"/>
    </source>
</evidence>
<protein>
    <submittedName>
        <fullName evidence="6">dTDP-glucose 4,6-dehydratase</fullName>
        <ecNumber evidence="6">4.2.1.46</ecNumber>
    </submittedName>
</protein>
<dbReference type="RefSeq" id="WP_117280576.1">
    <property type="nucleotide sequence ID" value="NZ_JALGPV010000004.1"/>
</dbReference>
<dbReference type="GO" id="GO:0005737">
    <property type="term" value="C:cytoplasm"/>
    <property type="evidence" value="ECO:0007669"/>
    <property type="project" value="TreeGrafter"/>
</dbReference>
<gene>
    <name evidence="6" type="primary">rfbB</name>
    <name evidence="6" type="ORF">D8827_08915</name>
</gene>
<dbReference type="SUPFAM" id="SSF51735">
    <property type="entry name" value="NAD(P)-binding Rossmann-fold domains"/>
    <property type="match status" value="1"/>
</dbReference>
<evidence type="ECO:0000313" key="7">
    <source>
        <dbReference type="Proteomes" id="UP000267137"/>
    </source>
</evidence>
<feature type="domain" description="NAD-dependent epimerase/dehydratase" evidence="5">
    <location>
        <begin position="29"/>
        <end position="274"/>
    </location>
</feature>
<dbReference type="EMBL" id="RJOO01000006">
    <property type="protein sequence ID" value="RSJ21905.1"/>
    <property type="molecule type" value="Genomic_DNA"/>
</dbReference>
<dbReference type="AlphaFoldDB" id="A0AAE8KAW3"/>
<keyword evidence="4 6" id="KW-0456">Lyase</keyword>
<dbReference type="InterPro" id="IPR036291">
    <property type="entry name" value="NAD(P)-bd_dom_sf"/>
</dbReference>
<sequence>MKYNKILQEDVQDLAKNSPILKELKNVTILVTGATGLIGGQCVFTLLELNHLFDANIEVVALVRNLSKAEKIFHSFLEDEHLQLIEGDVLAPVEIESNIDYIIHGASSTDSVFFVQHPVDTIAVAVKGTENLLELARKNRVRSMIYLSSLEVYGITNPNVDSISENDYGYLDPISVRSSYSEGKRIAECLCIAYLQQYQVPVRIARLSQTFGPGVDYKDKRVFAQFARSVIEGQDIILKTRGETVRNYCYTKDVVKALFYIMLEGQVGQAYNVANKDTAISIREMAELVLKRNGNSCSHLIFDIAEDIEKLGYNPTMKIRLNTEKLEKLGWTAEVNLETMFDKLIQSMQIDRE</sequence>
<evidence type="ECO:0000313" key="6">
    <source>
        <dbReference type="EMBL" id="RSJ21905.1"/>
    </source>
</evidence>
<dbReference type="InterPro" id="IPR001509">
    <property type="entry name" value="Epimerase_deHydtase"/>
</dbReference>
<keyword evidence="2" id="KW-0210">Decarboxylase</keyword>
<dbReference type="PANTHER" id="PTHR43078">
    <property type="entry name" value="UDP-GLUCURONIC ACID DECARBOXYLASE-RELATED"/>
    <property type="match status" value="1"/>
</dbReference>
<dbReference type="EC" id="4.2.1.46" evidence="6"/>
<organism evidence="6 7">
    <name type="scientific">Streptococcus intermedius</name>
    <dbReference type="NCBI Taxonomy" id="1338"/>
    <lineage>
        <taxon>Bacteria</taxon>
        <taxon>Bacillati</taxon>
        <taxon>Bacillota</taxon>
        <taxon>Bacilli</taxon>
        <taxon>Lactobacillales</taxon>
        <taxon>Streptococcaceae</taxon>
        <taxon>Streptococcus</taxon>
        <taxon>Streptococcus anginosus group</taxon>
    </lineage>
</organism>
<evidence type="ECO:0000256" key="2">
    <source>
        <dbReference type="ARBA" id="ARBA00022793"/>
    </source>
</evidence>
<accession>A0AAE8KAW3</accession>
<dbReference type="Gene3D" id="3.40.50.720">
    <property type="entry name" value="NAD(P)-binding Rossmann-like Domain"/>
    <property type="match status" value="1"/>
</dbReference>
<evidence type="ECO:0000256" key="4">
    <source>
        <dbReference type="ARBA" id="ARBA00023239"/>
    </source>
</evidence>
<dbReference type="GO" id="GO:0042732">
    <property type="term" value="P:D-xylose metabolic process"/>
    <property type="evidence" value="ECO:0007669"/>
    <property type="project" value="InterPro"/>
</dbReference>
<name>A0AAE8KAW3_STRIT</name>
<evidence type="ECO:0000256" key="3">
    <source>
        <dbReference type="ARBA" id="ARBA00023027"/>
    </source>
</evidence>
<proteinExistence type="predicted"/>